<proteinExistence type="predicted"/>
<evidence type="ECO:0000259" key="1">
    <source>
        <dbReference type="Pfam" id="PF13391"/>
    </source>
</evidence>
<dbReference type="Pfam" id="PF25324">
    <property type="entry name" value="DUF7881"/>
    <property type="match status" value="1"/>
</dbReference>
<organism evidence="3 4">
    <name type="scientific">Tuber borchii</name>
    <name type="common">White truffle</name>
    <dbReference type="NCBI Taxonomy" id="42251"/>
    <lineage>
        <taxon>Eukaryota</taxon>
        <taxon>Fungi</taxon>
        <taxon>Dikarya</taxon>
        <taxon>Ascomycota</taxon>
        <taxon>Pezizomycotina</taxon>
        <taxon>Pezizomycetes</taxon>
        <taxon>Pezizales</taxon>
        <taxon>Tuberaceae</taxon>
        <taxon>Tuber</taxon>
    </lineage>
</organism>
<sequence>MAPFNRSAWHDTHIYGSDNRDKLLGGLWAGGGITNEALYFMTEVVCCITDTFTLHDKNDELIERDASGLEPGTYYITTNGKVTVTQDVAHCRAGSRPTGPRCGSFRKAVRMRDKRCIATLRPVILANMNWWSGFEAAHVIPLAFQAQWDIGNFGSHITIPPPNPAHGTINSVQNGILLTREMHYAFDNYSWSINPDDNHKIVCFTPDLSYYGIAGRNLDQTFLDNPSRPPDELFRWHFRQAVLRNMKPS</sequence>
<name>A0A2T6ZC30_TUBBO</name>
<feature type="domain" description="HNH nuclease" evidence="1">
    <location>
        <begin position="133"/>
        <end position="194"/>
    </location>
</feature>
<keyword evidence="4" id="KW-1185">Reference proteome</keyword>
<dbReference type="Pfam" id="PF13391">
    <property type="entry name" value="HNH_2"/>
    <property type="match status" value="1"/>
</dbReference>
<evidence type="ECO:0000313" key="4">
    <source>
        <dbReference type="Proteomes" id="UP000244722"/>
    </source>
</evidence>
<dbReference type="Proteomes" id="UP000244722">
    <property type="component" value="Unassembled WGS sequence"/>
</dbReference>
<dbReference type="STRING" id="42251.A0A2T6ZC30"/>
<dbReference type="OrthoDB" id="2142759at2759"/>
<dbReference type="InterPro" id="IPR057203">
    <property type="entry name" value="DUF7881"/>
</dbReference>
<dbReference type="AlphaFoldDB" id="A0A2T6ZC30"/>
<accession>A0A2T6ZC30</accession>
<dbReference type="InterPro" id="IPR003615">
    <property type="entry name" value="HNH_nuc"/>
</dbReference>
<comment type="caution">
    <text evidence="3">The sequence shown here is derived from an EMBL/GenBank/DDBJ whole genome shotgun (WGS) entry which is preliminary data.</text>
</comment>
<reference evidence="3 4" key="1">
    <citation type="submission" date="2017-04" db="EMBL/GenBank/DDBJ databases">
        <title>Draft genome sequence of Tuber borchii Vittad., a whitish edible truffle.</title>
        <authorList>
            <consortium name="DOE Joint Genome Institute"/>
            <person name="Murat C."/>
            <person name="Kuo A."/>
            <person name="Barry K.W."/>
            <person name="Clum A."/>
            <person name="Dockter R.B."/>
            <person name="Fauchery L."/>
            <person name="Iotti M."/>
            <person name="Kohler A."/>
            <person name="Labutti K."/>
            <person name="Lindquist E.A."/>
            <person name="Lipzen A."/>
            <person name="Ohm R.A."/>
            <person name="Wang M."/>
            <person name="Grigoriev I.V."/>
            <person name="Zambonelli A."/>
            <person name="Martin F.M."/>
        </authorList>
    </citation>
    <scope>NUCLEOTIDE SEQUENCE [LARGE SCALE GENOMIC DNA]</scope>
    <source>
        <strain evidence="3 4">Tbo3840</strain>
    </source>
</reference>
<evidence type="ECO:0000259" key="2">
    <source>
        <dbReference type="Pfam" id="PF25324"/>
    </source>
</evidence>
<evidence type="ECO:0000313" key="3">
    <source>
        <dbReference type="EMBL" id="PUU73051.1"/>
    </source>
</evidence>
<feature type="domain" description="DUF7881" evidence="2">
    <location>
        <begin position="9"/>
        <end position="82"/>
    </location>
</feature>
<protein>
    <submittedName>
        <fullName evidence="3">Uncharacterized protein</fullName>
    </submittedName>
</protein>
<gene>
    <name evidence="3" type="ORF">B9Z19DRAFT_1069283</name>
</gene>
<dbReference type="EMBL" id="NESQ01000419">
    <property type="protein sequence ID" value="PUU73051.1"/>
    <property type="molecule type" value="Genomic_DNA"/>
</dbReference>